<accession>A0A0A9G4N3</accession>
<name>A0A0A9G4N3_ARUDO</name>
<evidence type="ECO:0000313" key="2">
    <source>
        <dbReference type="EMBL" id="JAE19472.1"/>
    </source>
</evidence>
<organism evidence="2">
    <name type="scientific">Arundo donax</name>
    <name type="common">Giant reed</name>
    <name type="synonym">Donax arundinaceus</name>
    <dbReference type="NCBI Taxonomy" id="35708"/>
    <lineage>
        <taxon>Eukaryota</taxon>
        <taxon>Viridiplantae</taxon>
        <taxon>Streptophyta</taxon>
        <taxon>Embryophyta</taxon>
        <taxon>Tracheophyta</taxon>
        <taxon>Spermatophyta</taxon>
        <taxon>Magnoliopsida</taxon>
        <taxon>Liliopsida</taxon>
        <taxon>Poales</taxon>
        <taxon>Poaceae</taxon>
        <taxon>PACMAD clade</taxon>
        <taxon>Arundinoideae</taxon>
        <taxon>Arundineae</taxon>
        <taxon>Arundo</taxon>
    </lineage>
</organism>
<sequence length="62" mass="6633">MTCGGEAWLRRGACDGCWLGLRRVWRLLGKARATAARRGRLHAGGQQAAVRRRSAGGGAREG</sequence>
<protein>
    <submittedName>
        <fullName evidence="2">Uncharacterized protein</fullName>
    </submittedName>
</protein>
<evidence type="ECO:0000256" key="1">
    <source>
        <dbReference type="SAM" id="MobiDB-lite"/>
    </source>
</evidence>
<feature type="region of interest" description="Disordered" evidence="1">
    <location>
        <begin position="39"/>
        <end position="62"/>
    </location>
</feature>
<proteinExistence type="predicted"/>
<reference evidence="2" key="1">
    <citation type="submission" date="2014-09" db="EMBL/GenBank/DDBJ databases">
        <authorList>
            <person name="Magalhaes I.L.F."/>
            <person name="Oliveira U."/>
            <person name="Santos F.R."/>
            <person name="Vidigal T.H.D.A."/>
            <person name="Brescovit A.D."/>
            <person name="Santos A.J."/>
        </authorList>
    </citation>
    <scope>NUCLEOTIDE SEQUENCE</scope>
    <source>
        <tissue evidence="2">Shoot tissue taken approximately 20 cm above the soil surface</tissue>
    </source>
</reference>
<dbReference type="AlphaFoldDB" id="A0A0A9G4N3"/>
<dbReference type="EMBL" id="GBRH01178424">
    <property type="protein sequence ID" value="JAE19472.1"/>
    <property type="molecule type" value="Transcribed_RNA"/>
</dbReference>
<reference evidence="2" key="2">
    <citation type="journal article" date="2015" name="Data Brief">
        <title>Shoot transcriptome of the giant reed, Arundo donax.</title>
        <authorList>
            <person name="Barrero R.A."/>
            <person name="Guerrero F.D."/>
            <person name="Moolhuijzen P."/>
            <person name="Goolsby J.A."/>
            <person name="Tidwell J."/>
            <person name="Bellgard S.E."/>
            <person name="Bellgard M.I."/>
        </authorList>
    </citation>
    <scope>NUCLEOTIDE SEQUENCE</scope>
    <source>
        <tissue evidence="2">Shoot tissue taken approximately 20 cm above the soil surface</tissue>
    </source>
</reference>